<accession>A0ABN7VB74</accession>
<gene>
    <name evidence="1" type="ORF">GMARGA_LOCUS16333</name>
</gene>
<feature type="non-terminal residue" evidence="1">
    <location>
        <position position="1"/>
    </location>
</feature>
<organism evidence="1 2">
    <name type="scientific">Gigaspora margarita</name>
    <dbReference type="NCBI Taxonomy" id="4874"/>
    <lineage>
        <taxon>Eukaryota</taxon>
        <taxon>Fungi</taxon>
        <taxon>Fungi incertae sedis</taxon>
        <taxon>Mucoromycota</taxon>
        <taxon>Glomeromycotina</taxon>
        <taxon>Glomeromycetes</taxon>
        <taxon>Diversisporales</taxon>
        <taxon>Gigasporaceae</taxon>
        <taxon>Gigaspora</taxon>
    </lineage>
</organism>
<protein>
    <submittedName>
        <fullName evidence="1">42605_t:CDS:1</fullName>
    </submittedName>
</protein>
<sequence length="41" mass="4649">EFVSCKGIECTEEYTSKTCSNYESINKKLDGSRFLDVILVV</sequence>
<dbReference type="EMBL" id="CAJVQB010011794">
    <property type="protein sequence ID" value="CAG8750526.1"/>
    <property type="molecule type" value="Genomic_DNA"/>
</dbReference>
<name>A0ABN7VB74_GIGMA</name>
<dbReference type="Proteomes" id="UP000789901">
    <property type="component" value="Unassembled WGS sequence"/>
</dbReference>
<reference evidence="1 2" key="1">
    <citation type="submission" date="2021-06" db="EMBL/GenBank/DDBJ databases">
        <authorList>
            <person name="Kallberg Y."/>
            <person name="Tangrot J."/>
            <person name="Rosling A."/>
        </authorList>
    </citation>
    <scope>NUCLEOTIDE SEQUENCE [LARGE SCALE GENOMIC DNA]</scope>
    <source>
        <strain evidence="1 2">120-4 pot B 10/14</strain>
    </source>
</reference>
<proteinExistence type="predicted"/>
<evidence type="ECO:0000313" key="2">
    <source>
        <dbReference type="Proteomes" id="UP000789901"/>
    </source>
</evidence>
<evidence type="ECO:0000313" key="1">
    <source>
        <dbReference type="EMBL" id="CAG8750526.1"/>
    </source>
</evidence>
<keyword evidence="2" id="KW-1185">Reference proteome</keyword>
<comment type="caution">
    <text evidence="1">The sequence shown here is derived from an EMBL/GenBank/DDBJ whole genome shotgun (WGS) entry which is preliminary data.</text>
</comment>